<proteinExistence type="predicted"/>
<evidence type="ECO:0000313" key="1">
    <source>
        <dbReference type="EMBL" id="KAI7991638.1"/>
    </source>
</evidence>
<organism evidence="1 2">
    <name type="scientific">Camellia lanceoleosa</name>
    <dbReference type="NCBI Taxonomy" id="1840588"/>
    <lineage>
        <taxon>Eukaryota</taxon>
        <taxon>Viridiplantae</taxon>
        <taxon>Streptophyta</taxon>
        <taxon>Embryophyta</taxon>
        <taxon>Tracheophyta</taxon>
        <taxon>Spermatophyta</taxon>
        <taxon>Magnoliopsida</taxon>
        <taxon>eudicotyledons</taxon>
        <taxon>Gunneridae</taxon>
        <taxon>Pentapetalae</taxon>
        <taxon>asterids</taxon>
        <taxon>Ericales</taxon>
        <taxon>Theaceae</taxon>
        <taxon>Camellia</taxon>
    </lineage>
</organism>
<keyword evidence="2" id="KW-1185">Reference proteome</keyword>
<evidence type="ECO:0000313" key="2">
    <source>
        <dbReference type="Proteomes" id="UP001060215"/>
    </source>
</evidence>
<reference evidence="1 2" key="1">
    <citation type="journal article" date="2022" name="Plant J.">
        <title>Chromosome-level genome of Camellia lanceoleosa provides a valuable resource for understanding genome evolution and self-incompatibility.</title>
        <authorList>
            <person name="Gong W."/>
            <person name="Xiao S."/>
            <person name="Wang L."/>
            <person name="Liao Z."/>
            <person name="Chang Y."/>
            <person name="Mo W."/>
            <person name="Hu G."/>
            <person name="Li W."/>
            <person name="Zhao G."/>
            <person name="Zhu H."/>
            <person name="Hu X."/>
            <person name="Ji K."/>
            <person name="Xiang X."/>
            <person name="Song Q."/>
            <person name="Yuan D."/>
            <person name="Jin S."/>
            <person name="Zhang L."/>
        </authorList>
    </citation>
    <scope>NUCLEOTIDE SEQUENCE [LARGE SCALE GENOMIC DNA]</scope>
    <source>
        <strain evidence="1">SQ_2022a</strain>
    </source>
</reference>
<protein>
    <submittedName>
        <fullName evidence="1">Uncharacterized protein</fullName>
    </submittedName>
</protein>
<dbReference type="EMBL" id="CM045770">
    <property type="protein sequence ID" value="KAI7991638.1"/>
    <property type="molecule type" value="Genomic_DNA"/>
</dbReference>
<sequence>MEESHQRFEPLFRFELIAVLEQNSEAKAVLVWYRKKKYMLKVEGLFHCFGSRLPFSYSLRVSNQIWFE</sequence>
<gene>
    <name evidence="1" type="ORF">LOK49_LG12G00655</name>
</gene>
<dbReference type="Proteomes" id="UP001060215">
    <property type="component" value="Chromosome 13"/>
</dbReference>
<comment type="caution">
    <text evidence="1">The sequence shown here is derived from an EMBL/GenBank/DDBJ whole genome shotgun (WGS) entry which is preliminary data.</text>
</comment>
<accession>A0ACC0FSN4</accession>
<name>A0ACC0FSN4_9ERIC</name>